<accession>A0ABY7PJ21</accession>
<dbReference type="Gene3D" id="1.20.1440.60">
    <property type="entry name" value="23S rRNA-intervening sequence"/>
    <property type="match status" value="1"/>
</dbReference>
<dbReference type="NCBIfam" id="TIGR02436">
    <property type="entry name" value="four helix bundle protein"/>
    <property type="match status" value="1"/>
</dbReference>
<dbReference type="InterPro" id="IPR036583">
    <property type="entry name" value="23S_rRNA_IVS_sf"/>
</dbReference>
<dbReference type="PANTHER" id="PTHR38471">
    <property type="entry name" value="FOUR HELIX BUNDLE PROTEIN"/>
    <property type="match status" value="1"/>
</dbReference>
<dbReference type="InterPro" id="IPR012657">
    <property type="entry name" value="23S_rRNA-intervening_sequence"/>
</dbReference>
<evidence type="ECO:0000313" key="1">
    <source>
        <dbReference type="EMBL" id="WBO83067.1"/>
    </source>
</evidence>
<name>A0ABY7PJ21_9BACT</name>
<dbReference type="EMBL" id="CP115396">
    <property type="protein sequence ID" value="WBO83067.1"/>
    <property type="molecule type" value="Genomic_DNA"/>
</dbReference>
<keyword evidence="2" id="KW-1185">Reference proteome</keyword>
<organism evidence="1 2">
    <name type="scientific">Hymenobacter yonginensis</name>
    <dbReference type="NCBI Taxonomy" id="748197"/>
    <lineage>
        <taxon>Bacteria</taxon>
        <taxon>Pseudomonadati</taxon>
        <taxon>Bacteroidota</taxon>
        <taxon>Cytophagia</taxon>
        <taxon>Cytophagales</taxon>
        <taxon>Hymenobacteraceae</taxon>
        <taxon>Hymenobacter</taxon>
    </lineage>
</organism>
<dbReference type="PANTHER" id="PTHR38471:SF2">
    <property type="entry name" value="FOUR HELIX BUNDLE PROTEIN"/>
    <property type="match status" value="1"/>
</dbReference>
<reference evidence="1 2" key="1">
    <citation type="journal article" date="2011" name="Int. J. Syst. Evol. Microbiol.">
        <title>Hymenobacter yonginensis sp. nov., isolated from a mesotrophic artificial lake.</title>
        <authorList>
            <person name="Joung Y."/>
            <person name="Cho S.H."/>
            <person name="Kim H."/>
            <person name="Kim S.B."/>
            <person name="Joh K."/>
        </authorList>
    </citation>
    <scope>NUCLEOTIDE SEQUENCE [LARGE SCALE GENOMIC DNA]</scope>
    <source>
        <strain evidence="1 2">KCTC 22745</strain>
    </source>
</reference>
<sequence length="132" mass="15412">MVEPNENNERKFLRLADIECYRISFALSNAVWDCVLAWPPLAQHTVGEQFVRAVDSISANIAEGFGRYSKKDKIRFYRIARGSLYESLDWNEKARVRQIITSETYTYLFTELQRLPKSINSLIKYTDSHLTI</sequence>
<dbReference type="Proteomes" id="UP001211872">
    <property type="component" value="Chromosome"/>
</dbReference>
<dbReference type="Pfam" id="PF05635">
    <property type="entry name" value="23S_rRNA_IVP"/>
    <property type="match status" value="1"/>
</dbReference>
<gene>
    <name evidence="1" type="ORF">O9Z63_11820</name>
</gene>
<evidence type="ECO:0000313" key="2">
    <source>
        <dbReference type="Proteomes" id="UP001211872"/>
    </source>
</evidence>
<dbReference type="SUPFAM" id="SSF158446">
    <property type="entry name" value="IVS-encoded protein-like"/>
    <property type="match status" value="1"/>
</dbReference>
<proteinExistence type="predicted"/>
<protein>
    <submittedName>
        <fullName evidence="1">Four helix bundle protein</fullName>
    </submittedName>
</protein>
<dbReference type="RefSeq" id="WP_270125428.1">
    <property type="nucleotide sequence ID" value="NZ_CP115396.1"/>
</dbReference>